<evidence type="ECO:0000313" key="2">
    <source>
        <dbReference type="Proteomes" id="UP001161916"/>
    </source>
</evidence>
<proteinExistence type="predicted"/>
<dbReference type="RefSeq" id="WP_281105359.1">
    <property type="nucleotide sequence ID" value="NZ_JAOPMH010000001.1"/>
</dbReference>
<accession>A0AA43P4L3</accession>
<dbReference type="EMBL" id="JAOPMH010000001">
    <property type="protein sequence ID" value="MDH7889165.1"/>
    <property type="molecule type" value="Genomic_DNA"/>
</dbReference>
<comment type="caution">
    <text evidence="1">The sequence shown here is derived from an EMBL/GenBank/DDBJ whole genome shotgun (WGS) entry which is preliminary data.</text>
</comment>
<sequence>MNGKTWVISIPPFKCPDNLTGIPDYYIHAWEKYVGKVQPEGGDREDWIELCARLYWGTRNLGDDAIVRICDRDDVNPRDLIGLPHFGPALRVPSIDQIGDPSKADMYAINPNVRMLMHRKTRLSSVHEDDVSQAFDSLISEGVSDFFVKYMHQSKRLPNLKLSGTDIDRLVQQVHDWGEWAFIMADDDPNALLIQQYADIRYEYRMFMVGDQPVCGAGNIGLKTPIDNMHTRFDPQVQEHRDDGTTDNVAVKPELVERYREFAVRAGRMLSHCGYDAYVLDLCLIDNEVSIVELNGMMNAGLFALNMNDLTIALRLNWKQCVPPVLAFSPDSSRERKPKEERRG</sequence>
<reference evidence="1" key="2">
    <citation type="journal article" date="2023" name="Gut Microbes">
        <title>Characterization of Bifidobacterium kashiwanohense that utilizes both milk- and plant-derived oligosaccharides.</title>
        <authorList>
            <person name="Orihara K."/>
            <person name="Yahagi K."/>
            <person name="Saito Y."/>
            <person name="Watanabe Y."/>
            <person name="Sasai T."/>
            <person name="Hara T."/>
            <person name="Tsukuda N."/>
            <person name="Oki K."/>
            <person name="Fujimoto J."/>
            <person name="Matsuki T."/>
        </authorList>
    </citation>
    <scope>NUCLEOTIDE SEQUENCE</scope>
    <source>
        <strain evidence="1">YIT 13062</strain>
    </source>
</reference>
<name>A0AA43P4L3_9BIFI</name>
<dbReference type="SUPFAM" id="SSF56059">
    <property type="entry name" value="Glutathione synthetase ATP-binding domain-like"/>
    <property type="match status" value="1"/>
</dbReference>
<reference evidence="1" key="1">
    <citation type="submission" date="2022-09" db="EMBL/GenBank/DDBJ databases">
        <authorList>
            <person name="Orihara K."/>
        </authorList>
    </citation>
    <scope>NUCLEOTIDE SEQUENCE</scope>
    <source>
        <strain evidence="1">YIT 13062</strain>
    </source>
</reference>
<dbReference type="Proteomes" id="UP001161916">
    <property type="component" value="Unassembled WGS sequence"/>
</dbReference>
<organism evidence="1 2">
    <name type="scientific">Bifidobacterium catenulatum subsp. kashiwanohense</name>
    <dbReference type="NCBI Taxonomy" id="630129"/>
    <lineage>
        <taxon>Bacteria</taxon>
        <taxon>Bacillati</taxon>
        <taxon>Actinomycetota</taxon>
        <taxon>Actinomycetes</taxon>
        <taxon>Bifidobacteriales</taxon>
        <taxon>Bifidobacteriaceae</taxon>
        <taxon>Bifidobacterium</taxon>
    </lineage>
</organism>
<gene>
    <name evidence="1" type="ORF">OB951_00815</name>
</gene>
<dbReference type="AlphaFoldDB" id="A0AA43P4L3"/>
<evidence type="ECO:0008006" key="3">
    <source>
        <dbReference type="Google" id="ProtNLM"/>
    </source>
</evidence>
<protein>
    <recommendedName>
        <fullName evidence="3">ATP-grasp domain-containing protein</fullName>
    </recommendedName>
</protein>
<evidence type="ECO:0000313" key="1">
    <source>
        <dbReference type="EMBL" id="MDH7889165.1"/>
    </source>
</evidence>